<organism evidence="1 2">
    <name type="scientific">Halobacillus seohaensis</name>
    <dbReference type="NCBI Taxonomy" id="447421"/>
    <lineage>
        <taxon>Bacteria</taxon>
        <taxon>Bacillati</taxon>
        <taxon>Bacillota</taxon>
        <taxon>Bacilli</taxon>
        <taxon>Bacillales</taxon>
        <taxon>Bacillaceae</taxon>
        <taxon>Halobacillus</taxon>
    </lineage>
</organism>
<dbReference type="Proteomes" id="UP001596410">
    <property type="component" value="Unassembled WGS sequence"/>
</dbReference>
<reference evidence="2" key="1">
    <citation type="journal article" date="2019" name="Int. J. Syst. Evol. Microbiol.">
        <title>The Global Catalogue of Microorganisms (GCM) 10K type strain sequencing project: providing services to taxonomists for standard genome sequencing and annotation.</title>
        <authorList>
            <consortium name="The Broad Institute Genomics Platform"/>
            <consortium name="The Broad Institute Genome Sequencing Center for Infectious Disease"/>
            <person name="Wu L."/>
            <person name="Ma J."/>
        </authorList>
    </citation>
    <scope>NUCLEOTIDE SEQUENCE [LARGE SCALE GENOMIC DNA]</scope>
    <source>
        <strain evidence="2">CGMCC 4.1621</strain>
    </source>
</reference>
<evidence type="ECO:0000313" key="1">
    <source>
        <dbReference type="EMBL" id="MFC7063627.1"/>
    </source>
</evidence>
<evidence type="ECO:0000313" key="2">
    <source>
        <dbReference type="Proteomes" id="UP001596410"/>
    </source>
</evidence>
<sequence>MYSEEITQRIKKAIVHKGEQASEAYVDSLTKVEAMDLYLKDYGEKISPGEIRRVILEIFGVNLEGISSLEKLRISLYSKGQWIAQKAGDLFIVYTGANDVDVKIYPTAYFKERTGLNELPEKLIIKLKKLGYKRIEGGALYYKNPLDESVSLTFKDKTIGAIGEIVMDGYIDL</sequence>
<dbReference type="RefSeq" id="WP_204711884.1">
    <property type="nucleotide sequence ID" value="NZ_JBHSZV010000051.1"/>
</dbReference>
<accession>A0ABW2EMP9</accession>
<gene>
    <name evidence="1" type="ORF">ACFQIC_17600</name>
</gene>
<comment type="caution">
    <text evidence="1">The sequence shown here is derived from an EMBL/GenBank/DDBJ whole genome shotgun (WGS) entry which is preliminary data.</text>
</comment>
<name>A0ABW2EMP9_9BACI</name>
<proteinExistence type="predicted"/>
<keyword evidence="2" id="KW-1185">Reference proteome</keyword>
<protein>
    <submittedName>
        <fullName evidence="1">Uncharacterized protein</fullName>
    </submittedName>
</protein>
<dbReference type="EMBL" id="JBHSZV010000051">
    <property type="protein sequence ID" value="MFC7063627.1"/>
    <property type="molecule type" value="Genomic_DNA"/>
</dbReference>